<dbReference type="PANTHER" id="PTHR48079:SF6">
    <property type="entry name" value="NAD(P)-BINDING DOMAIN-CONTAINING PROTEIN-RELATED"/>
    <property type="match status" value="1"/>
</dbReference>
<dbReference type="SUPFAM" id="SSF51735">
    <property type="entry name" value="NAD(P)-binding Rossmann-fold domains"/>
    <property type="match status" value="1"/>
</dbReference>
<accession>A0ABT0U6S3</accession>
<dbReference type="Pfam" id="PF01370">
    <property type="entry name" value="Epimerase"/>
    <property type="match status" value="1"/>
</dbReference>
<sequence>MRIFVTGGSGLLGNTILRRLNETSHSAAYMVRSETDSHVFEGIDAKAFQGDLNDRESIENAAKWADVVIHSAGLIHLGWKRLDESMRVNAEGTRNVVDACLKHDCRLLYVGTVNTLAVASRETVADESTPLEHAGGQIECSYVVSKRAGVAEVQRGIESGLQAVLLHPGFMLGPWDWKPSSGRMMLEVGRGWKPISPRGGCSVCDVRDVADGIIAAIDTQVANGRSFVLAGHNETYYRLWTEMAKRFGQLRPIMPAGPLQRLVAAKGGDLLSKLTRHEPDINSAAVAMSSQYHWYSSARAQTELGYQIRPMHETLDDAADWIRNRFF</sequence>
<keyword evidence="3" id="KW-1185">Reference proteome</keyword>
<protein>
    <submittedName>
        <fullName evidence="2">NAD-dependent epimerase/dehydratase family protein</fullName>
    </submittedName>
</protein>
<evidence type="ECO:0000313" key="3">
    <source>
        <dbReference type="Proteomes" id="UP001202961"/>
    </source>
</evidence>
<evidence type="ECO:0000259" key="1">
    <source>
        <dbReference type="Pfam" id="PF01370"/>
    </source>
</evidence>
<dbReference type="InterPro" id="IPR051783">
    <property type="entry name" value="NAD(P)-dependent_oxidoreduct"/>
</dbReference>
<dbReference type="Gene3D" id="3.40.50.720">
    <property type="entry name" value="NAD(P)-binding Rossmann-like Domain"/>
    <property type="match status" value="1"/>
</dbReference>
<dbReference type="EMBL" id="JAMQBK010000046">
    <property type="protein sequence ID" value="MCM2372486.1"/>
    <property type="molecule type" value="Genomic_DNA"/>
</dbReference>
<dbReference type="InterPro" id="IPR036291">
    <property type="entry name" value="NAD(P)-bd_dom_sf"/>
</dbReference>
<feature type="domain" description="NAD-dependent epimerase/dehydratase" evidence="1">
    <location>
        <begin position="3"/>
        <end position="229"/>
    </location>
</feature>
<name>A0ABT0U6S3_9BACT</name>
<comment type="caution">
    <text evidence="2">The sequence shown here is derived from an EMBL/GenBank/DDBJ whole genome shotgun (WGS) entry which is preliminary data.</text>
</comment>
<reference evidence="2 3" key="1">
    <citation type="journal article" date="2022" name="Syst. Appl. Microbiol.">
        <title>Rhodopirellula aestuarii sp. nov., a novel member of the genus Rhodopirellula isolated from brackish sediments collected in the Tagus River estuary, Portugal.</title>
        <authorList>
            <person name="Vitorino I.R."/>
            <person name="Klimek D."/>
            <person name="Calusinska M."/>
            <person name="Lobo-da-Cunha A."/>
            <person name="Vasconcelos V."/>
            <person name="Lage O.M."/>
        </authorList>
    </citation>
    <scope>NUCLEOTIDE SEQUENCE [LARGE SCALE GENOMIC DNA]</scope>
    <source>
        <strain evidence="2 3">ICT_H3.1</strain>
    </source>
</reference>
<dbReference type="InterPro" id="IPR001509">
    <property type="entry name" value="Epimerase_deHydtase"/>
</dbReference>
<proteinExistence type="predicted"/>
<dbReference type="RefSeq" id="WP_250930114.1">
    <property type="nucleotide sequence ID" value="NZ_JAMQBK010000046.1"/>
</dbReference>
<organism evidence="2 3">
    <name type="scientific">Aporhodopirellula aestuarii</name>
    <dbReference type="NCBI Taxonomy" id="2950107"/>
    <lineage>
        <taxon>Bacteria</taxon>
        <taxon>Pseudomonadati</taxon>
        <taxon>Planctomycetota</taxon>
        <taxon>Planctomycetia</taxon>
        <taxon>Pirellulales</taxon>
        <taxon>Pirellulaceae</taxon>
        <taxon>Aporhodopirellula</taxon>
    </lineage>
</organism>
<dbReference type="PANTHER" id="PTHR48079">
    <property type="entry name" value="PROTEIN YEEZ"/>
    <property type="match status" value="1"/>
</dbReference>
<gene>
    <name evidence="2" type="ORF">NB063_17895</name>
</gene>
<dbReference type="Proteomes" id="UP001202961">
    <property type="component" value="Unassembled WGS sequence"/>
</dbReference>
<evidence type="ECO:0000313" key="2">
    <source>
        <dbReference type="EMBL" id="MCM2372486.1"/>
    </source>
</evidence>